<keyword evidence="4" id="KW-0812">Transmembrane</keyword>
<evidence type="ECO:0000313" key="6">
    <source>
        <dbReference type="EMBL" id="VAW39297.1"/>
    </source>
</evidence>
<keyword evidence="2" id="KW-1003">Cell membrane</keyword>
<protein>
    <submittedName>
        <fullName evidence="6">Hypothetical iron-sulfur cluster binding protein YccM</fullName>
    </submittedName>
</protein>
<evidence type="ECO:0000256" key="3">
    <source>
        <dbReference type="ARBA" id="ARBA00023136"/>
    </source>
</evidence>
<proteinExistence type="predicted"/>
<dbReference type="PROSITE" id="PS51379">
    <property type="entry name" value="4FE4S_FER_2"/>
    <property type="match status" value="2"/>
</dbReference>
<dbReference type="PANTHER" id="PTHR30224">
    <property type="entry name" value="ELECTRON TRANSPORT PROTEIN"/>
    <property type="match status" value="1"/>
</dbReference>
<keyword evidence="4" id="KW-1133">Transmembrane helix</keyword>
<dbReference type="SUPFAM" id="SSF54862">
    <property type="entry name" value="4Fe-4S ferredoxins"/>
    <property type="match status" value="1"/>
</dbReference>
<dbReference type="Pfam" id="PF12801">
    <property type="entry name" value="Fer4_5"/>
    <property type="match status" value="2"/>
</dbReference>
<feature type="domain" description="4Fe-4S ferredoxin-type" evidence="5">
    <location>
        <begin position="219"/>
        <end position="247"/>
    </location>
</feature>
<feature type="transmembrane region" description="Helical" evidence="4">
    <location>
        <begin position="170"/>
        <end position="193"/>
    </location>
</feature>
<evidence type="ECO:0000256" key="2">
    <source>
        <dbReference type="ARBA" id="ARBA00022475"/>
    </source>
</evidence>
<dbReference type="GO" id="GO:0005886">
    <property type="term" value="C:plasma membrane"/>
    <property type="evidence" value="ECO:0007669"/>
    <property type="project" value="UniProtKB-SubCell"/>
</dbReference>
<dbReference type="PROSITE" id="PS00198">
    <property type="entry name" value="4FE4S_FER_1"/>
    <property type="match status" value="1"/>
</dbReference>
<reference evidence="6" key="1">
    <citation type="submission" date="2018-06" db="EMBL/GenBank/DDBJ databases">
        <authorList>
            <person name="Zhirakovskaya E."/>
        </authorList>
    </citation>
    <scope>NUCLEOTIDE SEQUENCE</scope>
</reference>
<dbReference type="Pfam" id="PF14697">
    <property type="entry name" value="Fer4_21"/>
    <property type="match status" value="1"/>
</dbReference>
<dbReference type="InterPro" id="IPR052378">
    <property type="entry name" value="NosR_regulator"/>
</dbReference>
<feature type="transmembrane region" description="Helical" evidence="4">
    <location>
        <begin position="288"/>
        <end position="307"/>
    </location>
</feature>
<dbReference type="EMBL" id="UOEX01000279">
    <property type="protein sequence ID" value="VAW39297.1"/>
    <property type="molecule type" value="Genomic_DNA"/>
</dbReference>
<feature type="domain" description="4Fe-4S ferredoxin-type" evidence="5">
    <location>
        <begin position="250"/>
        <end position="276"/>
    </location>
</feature>
<dbReference type="AlphaFoldDB" id="A0A3B0VLQ1"/>
<feature type="transmembrane region" description="Helical" evidence="4">
    <location>
        <begin position="73"/>
        <end position="91"/>
    </location>
</feature>
<evidence type="ECO:0000259" key="5">
    <source>
        <dbReference type="PROSITE" id="PS51379"/>
    </source>
</evidence>
<feature type="transmembrane region" description="Helical" evidence="4">
    <location>
        <begin position="12"/>
        <end position="29"/>
    </location>
</feature>
<sequence length="330" mass="37143">MKAKRLILIRRAVQASFFIFCLYSGWQFYRFYLWVIGKSALYVPRPPAVEGFLPISALVALKRLILTGQYDTVHPAGLTIFIAALVIALVLRKGFCGWICPVGFCSNMLAVLGRRLHLTWVPPPWLDLPLTALKYLLLAFFSYLILWKMDLAAIEGFIRTPYNMVVDVKMLYFFLRPSNLTIIIIAVLVVLSICTRNVWCRYLCPYGALQGLLSMFSPTKIQRDAESCINCRKCEKFCPGAIKITTKSAIKSPECIGCLECLAVCPVPDCLSLTITARRQVPALTMPILVLIIFSGLWLGALATGNWHSKVPLKTLKQYYQIGLSITHPR</sequence>
<dbReference type="InterPro" id="IPR017900">
    <property type="entry name" value="4Fe4S_Fe_S_CS"/>
</dbReference>
<gene>
    <name evidence="6" type="ORF">MNBD_DELTA03-1580</name>
</gene>
<comment type="subcellular location">
    <subcellularLocation>
        <location evidence="1">Cell membrane</location>
    </subcellularLocation>
</comment>
<feature type="transmembrane region" description="Helical" evidence="4">
    <location>
        <begin position="136"/>
        <end position="158"/>
    </location>
</feature>
<evidence type="ECO:0000256" key="4">
    <source>
        <dbReference type="SAM" id="Phobius"/>
    </source>
</evidence>
<name>A0A3B0VLQ1_9ZZZZ</name>
<evidence type="ECO:0000256" key="1">
    <source>
        <dbReference type="ARBA" id="ARBA00004236"/>
    </source>
</evidence>
<dbReference type="Gene3D" id="3.30.70.20">
    <property type="match status" value="1"/>
</dbReference>
<dbReference type="InterPro" id="IPR017896">
    <property type="entry name" value="4Fe4S_Fe-S-bd"/>
</dbReference>
<dbReference type="PANTHER" id="PTHR30224:SF4">
    <property type="entry name" value="ELECTRON TRANSPORT PROTEIN YCCM-RELATED"/>
    <property type="match status" value="1"/>
</dbReference>
<organism evidence="6">
    <name type="scientific">hydrothermal vent metagenome</name>
    <dbReference type="NCBI Taxonomy" id="652676"/>
    <lineage>
        <taxon>unclassified sequences</taxon>
        <taxon>metagenomes</taxon>
        <taxon>ecological metagenomes</taxon>
    </lineage>
</organism>
<accession>A0A3B0VLQ1</accession>
<keyword evidence="3 4" id="KW-0472">Membrane</keyword>